<evidence type="ECO:0000256" key="3">
    <source>
        <dbReference type="ARBA" id="ARBA00022691"/>
    </source>
</evidence>
<evidence type="ECO:0000256" key="5">
    <source>
        <dbReference type="ARBA" id="ARBA00023004"/>
    </source>
</evidence>
<comment type="cofactor">
    <cofactor evidence="1">
        <name>[4Fe-4S] cluster</name>
        <dbReference type="ChEBI" id="CHEBI:49883"/>
    </cofactor>
</comment>
<name>A0A2V2NA84_9EURY</name>
<keyword evidence="9" id="KW-1185">Reference proteome</keyword>
<protein>
    <submittedName>
        <fullName evidence="8">SynChlorMet cassette radical SAM/SPASM protein ScmF</fullName>
    </submittedName>
</protein>
<dbReference type="GeneID" id="97549941"/>
<dbReference type="InterPro" id="IPR006638">
    <property type="entry name" value="Elp3/MiaA/NifB-like_rSAM"/>
</dbReference>
<dbReference type="AlphaFoldDB" id="A0A2V2NA84"/>
<keyword evidence="2" id="KW-0004">4Fe-4S</keyword>
<dbReference type="SFLD" id="SFLDG01386">
    <property type="entry name" value="main_SPASM_domain-containing"/>
    <property type="match status" value="1"/>
</dbReference>
<dbReference type="SFLD" id="SFLDG01067">
    <property type="entry name" value="SPASM/twitch_domain_containing"/>
    <property type="match status" value="1"/>
</dbReference>
<dbReference type="RefSeq" id="WP_109967871.1">
    <property type="nucleotide sequence ID" value="NZ_CP176093.1"/>
</dbReference>
<dbReference type="InterPro" id="IPR017200">
    <property type="entry name" value="PqqE-like"/>
</dbReference>
<dbReference type="InterPro" id="IPR013785">
    <property type="entry name" value="Aldolase_TIM"/>
</dbReference>
<evidence type="ECO:0000256" key="6">
    <source>
        <dbReference type="ARBA" id="ARBA00023014"/>
    </source>
</evidence>
<dbReference type="Pfam" id="PF13186">
    <property type="entry name" value="SPASM"/>
    <property type="match status" value="1"/>
</dbReference>
<accession>A0A2V2NA84</accession>
<dbReference type="PANTHER" id="PTHR11228">
    <property type="entry name" value="RADICAL SAM DOMAIN PROTEIN"/>
    <property type="match status" value="1"/>
</dbReference>
<dbReference type="EMBL" id="QGMY01000003">
    <property type="protein sequence ID" value="PWR73217.1"/>
    <property type="molecule type" value="Genomic_DNA"/>
</dbReference>
<dbReference type="CDD" id="cd01335">
    <property type="entry name" value="Radical_SAM"/>
    <property type="match status" value="1"/>
</dbReference>
<keyword evidence="3" id="KW-0949">S-adenosyl-L-methionine</keyword>
<dbReference type="NCBIfam" id="TIGR04251">
    <property type="entry name" value="SCM_rSAM_ScmF"/>
    <property type="match status" value="1"/>
</dbReference>
<dbReference type="SFLD" id="SFLDS00029">
    <property type="entry name" value="Radical_SAM"/>
    <property type="match status" value="1"/>
</dbReference>
<dbReference type="SUPFAM" id="SSF102114">
    <property type="entry name" value="Radical SAM enzymes"/>
    <property type="match status" value="1"/>
</dbReference>
<dbReference type="PROSITE" id="PS51918">
    <property type="entry name" value="RADICAL_SAM"/>
    <property type="match status" value="1"/>
</dbReference>
<keyword evidence="5" id="KW-0408">Iron</keyword>
<dbReference type="InterPro" id="IPR023885">
    <property type="entry name" value="4Fe4S-binding_SPASM_dom"/>
</dbReference>
<keyword evidence="4" id="KW-0479">Metal-binding</keyword>
<evidence type="ECO:0000256" key="1">
    <source>
        <dbReference type="ARBA" id="ARBA00001966"/>
    </source>
</evidence>
<evidence type="ECO:0000313" key="9">
    <source>
        <dbReference type="Proteomes" id="UP000245657"/>
    </source>
</evidence>
<dbReference type="Gene3D" id="3.20.20.70">
    <property type="entry name" value="Aldolase class I"/>
    <property type="match status" value="1"/>
</dbReference>
<gene>
    <name evidence="8" type="primary">scmF</name>
    <name evidence="8" type="ORF">DK846_05160</name>
</gene>
<reference evidence="8 9" key="1">
    <citation type="submission" date="2018-05" db="EMBL/GenBank/DDBJ databases">
        <title>Draft genome of Methanospirillum lacunae Ki8-1.</title>
        <authorList>
            <person name="Dueholm M.S."/>
            <person name="Nielsen P.H."/>
            <person name="Bakmann L.F."/>
            <person name="Otzen D.E."/>
        </authorList>
    </citation>
    <scope>NUCLEOTIDE SEQUENCE [LARGE SCALE GENOMIC DNA]</scope>
    <source>
        <strain evidence="8 9">Ki8-1</strain>
    </source>
</reference>
<dbReference type="OrthoDB" id="30736at2157"/>
<dbReference type="GO" id="GO:0003824">
    <property type="term" value="F:catalytic activity"/>
    <property type="evidence" value="ECO:0007669"/>
    <property type="project" value="InterPro"/>
</dbReference>
<dbReference type="PANTHER" id="PTHR11228:SF7">
    <property type="entry name" value="PQQA PEPTIDE CYCLASE"/>
    <property type="match status" value="1"/>
</dbReference>
<sequence>MTEETIPKTVPPLGTLYFYLTGDCNMACRHCWIAPTFEHSDRSQKALPFDLFKKIVTEAKEIGLSGVKLTGGEPLIHPDIIPMLRFIRDQHLNLTIESNGVAVTPHIADLIKSCPGSFISISIDGNRESHEWMRGVRGSFDRASQGVKTLVETGIHPQVIMAVAGRNKGEMADLAKYAQQMGAGSVKYNFVTPTARGEAMEAEGATVTVQEQIELSRWVQNELQKELKIPLMTNLPFAFRSLSSLYGPQGNCGRCGIFSILGVLSDGTYALCGIGTSVSELCFGHASRDQIKGIWEKADALNEIREHLPKDLKGVCSRCLVKNVCIGQCVANNYYVEKDLLAGHKFCEDALKAGIFPMTRLAEGQVH</sequence>
<dbReference type="Pfam" id="PF04055">
    <property type="entry name" value="Radical_SAM"/>
    <property type="match status" value="1"/>
</dbReference>
<dbReference type="GO" id="GO:0051539">
    <property type="term" value="F:4 iron, 4 sulfur cluster binding"/>
    <property type="evidence" value="ECO:0007669"/>
    <property type="project" value="UniProtKB-KW"/>
</dbReference>
<evidence type="ECO:0000256" key="2">
    <source>
        <dbReference type="ARBA" id="ARBA00022485"/>
    </source>
</evidence>
<organism evidence="8 9">
    <name type="scientific">Methanospirillum lacunae</name>
    <dbReference type="NCBI Taxonomy" id="668570"/>
    <lineage>
        <taxon>Archaea</taxon>
        <taxon>Methanobacteriati</taxon>
        <taxon>Methanobacteriota</taxon>
        <taxon>Stenosarchaea group</taxon>
        <taxon>Methanomicrobia</taxon>
        <taxon>Methanomicrobiales</taxon>
        <taxon>Methanospirillaceae</taxon>
        <taxon>Methanospirillum</taxon>
    </lineage>
</organism>
<evidence type="ECO:0000259" key="7">
    <source>
        <dbReference type="PROSITE" id="PS51918"/>
    </source>
</evidence>
<evidence type="ECO:0000256" key="4">
    <source>
        <dbReference type="ARBA" id="ARBA00022723"/>
    </source>
</evidence>
<dbReference type="Proteomes" id="UP000245657">
    <property type="component" value="Unassembled WGS sequence"/>
</dbReference>
<dbReference type="InterPro" id="IPR050377">
    <property type="entry name" value="Radical_SAM_PqqE_MftC-like"/>
</dbReference>
<evidence type="ECO:0000313" key="8">
    <source>
        <dbReference type="EMBL" id="PWR73217.1"/>
    </source>
</evidence>
<comment type="caution">
    <text evidence="8">The sequence shown here is derived from an EMBL/GenBank/DDBJ whole genome shotgun (WGS) entry which is preliminary data.</text>
</comment>
<feature type="domain" description="Radical SAM core" evidence="7">
    <location>
        <begin position="10"/>
        <end position="230"/>
    </location>
</feature>
<dbReference type="GO" id="GO:0046872">
    <property type="term" value="F:metal ion binding"/>
    <property type="evidence" value="ECO:0007669"/>
    <property type="project" value="UniProtKB-KW"/>
</dbReference>
<dbReference type="NCBIfam" id="TIGR04085">
    <property type="entry name" value="rSAM_more_4Fe4S"/>
    <property type="match status" value="1"/>
</dbReference>
<dbReference type="PIRSF" id="PIRSF037420">
    <property type="entry name" value="PQQ_syn_pqqE"/>
    <property type="match status" value="1"/>
</dbReference>
<keyword evidence="6" id="KW-0411">Iron-sulfur</keyword>
<proteinExistence type="predicted"/>
<dbReference type="InterPro" id="IPR007197">
    <property type="entry name" value="rSAM"/>
</dbReference>
<dbReference type="SMART" id="SM00729">
    <property type="entry name" value="Elp3"/>
    <property type="match status" value="1"/>
</dbReference>
<dbReference type="InterPro" id="IPR026346">
    <property type="entry name" value="SCM_rSAM_ScmF"/>
</dbReference>
<dbReference type="InterPro" id="IPR058240">
    <property type="entry name" value="rSAM_sf"/>
</dbReference>